<name>A0ABZ2AQ13_9TREE</name>
<organism evidence="1 2">
    <name type="scientific">Cryptococcus decagattii</name>
    <dbReference type="NCBI Taxonomy" id="1859122"/>
    <lineage>
        <taxon>Eukaryota</taxon>
        <taxon>Fungi</taxon>
        <taxon>Dikarya</taxon>
        <taxon>Basidiomycota</taxon>
        <taxon>Agaricomycotina</taxon>
        <taxon>Tremellomycetes</taxon>
        <taxon>Tremellales</taxon>
        <taxon>Cryptococcaceae</taxon>
        <taxon>Cryptococcus</taxon>
        <taxon>Cryptococcus gattii species complex</taxon>
    </lineage>
</organism>
<dbReference type="GeneID" id="89988659"/>
<gene>
    <name evidence="1" type="ORF">IAS62_001885</name>
</gene>
<sequence length="67" mass="7682">MAQKQVVALRALLRRRFALQLLKKVVQSEVDPPDISMFFFGMRIPIARICSLVRIVDQPFPLGLCLQ</sequence>
<accession>A0ABZ2AQ13</accession>
<dbReference type="EMBL" id="CP143808">
    <property type="protein sequence ID" value="WVO20587.1"/>
    <property type="molecule type" value="Genomic_DNA"/>
</dbReference>
<dbReference type="RefSeq" id="XP_064719826.1">
    <property type="nucleotide sequence ID" value="XM_064863754.1"/>
</dbReference>
<keyword evidence="2" id="KW-1185">Reference proteome</keyword>
<dbReference type="Proteomes" id="UP001432216">
    <property type="component" value="Chromosome 3"/>
</dbReference>
<evidence type="ECO:0000313" key="1">
    <source>
        <dbReference type="EMBL" id="WVO20587.1"/>
    </source>
</evidence>
<reference evidence="1 2" key="1">
    <citation type="submission" date="2024-01" db="EMBL/GenBank/DDBJ databases">
        <title>Comparative genomics of Cryptococcus and Kwoniella reveals pathogenesis evolution and contrasting modes of karyotype evolution via chromosome fusion or intercentromeric recombination.</title>
        <authorList>
            <person name="Coelho M.A."/>
            <person name="David-Palma M."/>
            <person name="Shea T."/>
            <person name="Bowers K."/>
            <person name="McGinley-Smith S."/>
            <person name="Mohammad A.W."/>
            <person name="Gnirke A."/>
            <person name="Yurkov A.M."/>
            <person name="Nowrousian M."/>
            <person name="Sun S."/>
            <person name="Cuomo C.A."/>
            <person name="Heitman J."/>
        </authorList>
    </citation>
    <scope>NUCLEOTIDE SEQUENCE [LARGE SCALE GENOMIC DNA]</scope>
    <source>
        <strain evidence="1 2">7685027</strain>
    </source>
</reference>
<proteinExistence type="predicted"/>
<evidence type="ECO:0000313" key="2">
    <source>
        <dbReference type="Proteomes" id="UP001432216"/>
    </source>
</evidence>
<protein>
    <submittedName>
        <fullName evidence="1">Uncharacterized protein</fullName>
    </submittedName>
</protein>